<dbReference type="InterPro" id="IPR000195">
    <property type="entry name" value="Rab-GAP-TBC_dom"/>
</dbReference>
<dbReference type="SUPFAM" id="SSF47923">
    <property type="entry name" value="Ypt/Rab-GAP domain of gyp1p"/>
    <property type="match status" value="2"/>
</dbReference>
<evidence type="ECO:0000256" key="1">
    <source>
        <dbReference type="SAM" id="MobiDB-lite"/>
    </source>
</evidence>
<evidence type="ECO:0000259" key="2">
    <source>
        <dbReference type="PROSITE" id="PS50086"/>
    </source>
</evidence>
<reference evidence="3" key="1">
    <citation type="submission" date="2021-01" db="EMBL/GenBank/DDBJ databases">
        <authorList>
            <person name="Corre E."/>
            <person name="Pelletier E."/>
            <person name="Niang G."/>
            <person name="Scheremetjew M."/>
            <person name="Finn R."/>
            <person name="Kale V."/>
            <person name="Holt S."/>
            <person name="Cochrane G."/>
            <person name="Meng A."/>
            <person name="Brown T."/>
            <person name="Cohen L."/>
        </authorList>
    </citation>
    <scope>NUCLEOTIDE SEQUENCE</scope>
    <source>
        <strain evidence="3">CCCM811</strain>
    </source>
</reference>
<dbReference type="AlphaFoldDB" id="A0A7S4DVC4"/>
<name>A0A7S4DVC4_9EUKA</name>
<accession>A0A7S4DVC4</accession>
<dbReference type="Pfam" id="PF00566">
    <property type="entry name" value="RabGAP-TBC"/>
    <property type="match status" value="1"/>
</dbReference>
<dbReference type="Gene3D" id="1.10.472.80">
    <property type="entry name" value="Ypt/Rab-GAP domain of gyp1p, domain 3"/>
    <property type="match status" value="1"/>
</dbReference>
<dbReference type="GO" id="GO:0031267">
    <property type="term" value="F:small GTPase binding"/>
    <property type="evidence" value="ECO:0007669"/>
    <property type="project" value="TreeGrafter"/>
</dbReference>
<dbReference type="FunFam" id="1.10.8.270:FF:000016">
    <property type="entry name" value="TBC1 domain family member 2A"/>
    <property type="match status" value="1"/>
</dbReference>
<organism evidence="3">
    <name type="scientific">Lotharella globosa</name>
    <dbReference type="NCBI Taxonomy" id="91324"/>
    <lineage>
        <taxon>Eukaryota</taxon>
        <taxon>Sar</taxon>
        <taxon>Rhizaria</taxon>
        <taxon>Cercozoa</taxon>
        <taxon>Chlorarachniophyceae</taxon>
        <taxon>Lotharella</taxon>
    </lineage>
</organism>
<dbReference type="InterPro" id="IPR050302">
    <property type="entry name" value="Rab_GAP_TBC_domain"/>
</dbReference>
<protein>
    <recommendedName>
        <fullName evidence="2">Rab-GAP TBC domain-containing protein</fullName>
    </recommendedName>
</protein>
<feature type="domain" description="Rab-GAP TBC" evidence="2">
    <location>
        <begin position="109"/>
        <end position="315"/>
    </location>
</feature>
<feature type="compositionally biased region" description="Basic and acidic residues" evidence="1">
    <location>
        <begin position="437"/>
        <end position="449"/>
    </location>
</feature>
<dbReference type="InterPro" id="IPR035969">
    <property type="entry name" value="Rab-GAP_TBC_sf"/>
</dbReference>
<sequence length="477" mass="55746">MIDSVAESVLAHTRVESRLPAVEMYDAVPQLDKIDQKKHTQMKSQLRDGMKDIAVVMNNNNKSAQSAVNAKKKKRDFRREMKWVEMKKYYEKHHKWQSSQKLKERVRKGIPQSLRGYAWLRLMGADKKIIENRGLYQKLSLVPKPDGDVEPFRTIDRDVPRTFPDNTYLHGDDNKASAAERLREVLYAYVHYDKQVQYCQGMNLVAAFLMISCPFQNEEVFWMLERLCHHPDYYLQALYGPNLELAFEFEYVLKKLVKSFLPRLYKAIKKADAHLGPMLPFGSINVFAPKWVISLWSILPSNCAVRIWDIFFNEGHKILYRVALYVLMHTQKDIIAVSNEKAMESGDYLEMLSMMKQSDYIAKLDIWKDEDAMVHAMFKLTHGLRNGAIATHKKRFWKAKKKVAFPPGQSPQQNTNHFAFRPHYSCTHNSGTARVRNQRESLEKRPKNEAQEIMLRDEPVRHLNCVHVQLNVLTFKV</sequence>
<dbReference type="Gene3D" id="1.10.10.750">
    <property type="entry name" value="Ypt/Rab-GAP domain of gyp1p, domain 1"/>
    <property type="match status" value="1"/>
</dbReference>
<feature type="region of interest" description="Disordered" evidence="1">
    <location>
        <begin position="429"/>
        <end position="449"/>
    </location>
</feature>
<dbReference type="EMBL" id="HBIV01034822">
    <property type="protein sequence ID" value="CAE0673162.1"/>
    <property type="molecule type" value="Transcribed_RNA"/>
</dbReference>
<proteinExistence type="predicted"/>
<dbReference type="PROSITE" id="PS50086">
    <property type="entry name" value="TBC_RABGAP"/>
    <property type="match status" value="1"/>
</dbReference>
<dbReference type="PANTHER" id="PTHR47219:SF4">
    <property type="entry name" value="TBC1 DOMAIN FAMILY MEMBER 10A"/>
    <property type="match status" value="1"/>
</dbReference>
<gene>
    <name evidence="3" type="ORF">LGLO00237_LOCUS24838</name>
</gene>
<dbReference type="GO" id="GO:0005096">
    <property type="term" value="F:GTPase activator activity"/>
    <property type="evidence" value="ECO:0007669"/>
    <property type="project" value="TreeGrafter"/>
</dbReference>
<dbReference type="SMART" id="SM00164">
    <property type="entry name" value="TBC"/>
    <property type="match status" value="1"/>
</dbReference>
<dbReference type="Gene3D" id="1.10.8.270">
    <property type="entry name" value="putative rabgap domain of human tbc1 domain family member 14 like domains"/>
    <property type="match status" value="1"/>
</dbReference>
<dbReference type="PANTHER" id="PTHR47219">
    <property type="entry name" value="RAB GTPASE-ACTIVATING PROTEIN 1-LIKE"/>
    <property type="match status" value="1"/>
</dbReference>
<evidence type="ECO:0000313" key="3">
    <source>
        <dbReference type="EMBL" id="CAE0673162.1"/>
    </source>
</evidence>